<reference evidence="3" key="1">
    <citation type="submission" date="2023-05" db="EMBL/GenBank/DDBJ databases">
        <authorList>
            <person name="Huff M."/>
        </authorList>
    </citation>
    <scope>NUCLEOTIDE SEQUENCE</scope>
</reference>
<dbReference type="PANTHER" id="PTHR45863">
    <property type="entry name" value="SERINE/THREONINE-PROTEIN KINASE BSK5"/>
    <property type="match status" value="1"/>
</dbReference>
<feature type="domain" description="Serine-threonine/tyrosine-protein kinase catalytic" evidence="2">
    <location>
        <begin position="3"/>
        <end position="91"/>
    </location>
</feature>
<dbReference type="GO" id="GO:0012505">
    <property type="term" value="C:endomembrane system"/>
    <property type="evidence" value="ECO:0007669"/>
    <property type="project" value="UniProtKB-SubCell"/>
</dbReference>
<dbReference type="Proteomes" id="UP000834106">
    <property type="component" value="Chromosome 2"/>
</dbReference>
<evidence type="ECO:0000313" key="3">
    <source>
        <dbReference type="EMBL" id="CAI9757096.1"/>
    </source>
</evidence>
<accession>A0AAD1YT70</accession>
<dbReference type="Pfam" id="PF07714">
    <property type="entry name" value="PK_Tyr_Ser-Thr"/>
    <property type="match status" value="1"/>
</dbReference>
<dbReference type="PANTHER" id="PTHR45863:SF7">
    <property type="entry name" value="SERINE_THREONINE-PROTEIN KINASE BSK5"/>
    <property type="match status" value="1"/>
</dbReference>
<name>A0AAD1YT70_9LAMI</name>
<dbReference type="AlphaFoldDB" id="A0AAD1YT70"/>
<organism evidence="3 4">
    <name type="scientific">Fraxinus pennsylvanica</name>
    <dbReference type="NCBI Taxonomy" id="56036"/>
    <lineage>
        <taxon>Eukaryota</taxon>
        <taxon>Viridiplantae</taxon>
        <taxon>Streptophyta</taxon>
        <taxon>Embryophyta</taxon>
        <taxon>Tracheophyta</taxon>
        <taxon>Spermatophyta</taxon>
        <taxon>Magnoliopsida</taxon>
        <taxon>eudicotyledons</taxon>
        <taxon>Gunneridae</taxon>
        <taxon>Pentapetalae</taxon>
        <taxon>asterids</taxon>
        <taxon>lamiids</taxon>
        <taxon>Lamiales</taxon>
        <taxon>Oleaceae</taxon>
        <taxon>Oleeae</taxon>
        <taxon>Fraxinus</taxon>
    </lineage>
</organism>
<evidence type="ECO:0000313" key="4">
    <source>
        <dbReference type="Proteomes" id="UP000834106"/>
    </source>
</evidence>
<dbReference type="SUPFAM" id="SSF56112">
    <property type="entry name" value="Protein kinase-like (PK-like)"/>
    <property type="match status" value="1"/>
</dbReference>
<protein>
    <recommendedName>
        <fullName evidence="2">Serine-threonine/tyrosine-protein kinase catalytic domain-containing protein</fullName>
    </recommendedName>
</protein>
<dbReference type="GO" id="GO:0009742">
    <property type="term" value="P:brassinosteroid mediated signaling pathway"/>
    <property type="evidence" value="ECO:0007669"/>
    <property type="project" value="InterPro"/>
</dbReference>
<sequence length="151" mass="17236">MEENVQEGSIAVIGMTETDNEDKGSVVVAGAVEEELKLEIDDFKFKDEAKAVRNLRNERLANLIGCCYEEGERLLVAEFMPNETVAKHLFHCEFSIYYYYRITGSQRKKQTAVVTGEGGEETATALQMKARDGDWIFERRIEGRGYTPERR</sequence>
<dbReference type="InterPro" id="IPR045845">
    <property type="entry name" value="BSK"/>
</dbReference>
<dbReference type="GO" id="GO:0005524">
    <property type="term" value="F:ATP binding"/>
    <property type="evidence" value="ECO:0007669"/>
    <property type="project" value="UniProtKB-KW"/>
</dbReference>
<comment type="similarity">
    <text evidence="1">Belongs to the protein kinase superfamily. Ser/Thr protein kinase family.</text>
</comment>
<evidence type="ECO:0000259" key="2">
    <source>
        <dbReference type="Pfam" id="PF07714"/>
    </source>
</evidence>
<keyword evidence="4" id="KW-1185">Reference proteome</keyword>
<dbReference type="InterPro" id="IPR011009">
    <property type="entry name" value="Kinase-like_dom_sf"/>
</dbReference>
<gene>
    <name evidence="3" type="ORF">FPE_LOCUS4526</name>
</gene>
<evidence type="ECO:0000256" key="1">
    <source>
        <dbReference type="ARBA" id="ARBA00008684"/>
    </source>
</evidence>
<dbReference type="InterPro" id="IPR001245">
    <property type="entry name" value="Ser-Thr/Tyr_kinase_cat_dom"/>
</dbReference>
<dbReference type="EMBL" id="OU503037">
    <property type="protein sequence ID" value="CAI9757096.1"/>
    <property type="molecule type" value="Genomic_DNA"/>
</dbReference>
<proteinExistence type="inferred from homology"/>
<dbReference type="GO" id="GO:0004672">
    <property type="term" value="F:protein kinase activity"/>
    <property type="evidence" value="ECO:0007669"/>
    <property type="project" value="InterPro"/>
</dbReference>
<dbReference type="Gene3D" id="1.10.510.10">
    <property type="entry name" value="Transferase(Phosphotransferase) domain 1"/>
    <property type="match status" value="1"/>
</dbReference>